<dbReference type="AlphaFoldDB" id="A0A9N9Q1T7"/>
<proteinExistence type="predicted"/>
<evidence type="ECO:0000313" key="1">
    <source>
        <dbReference type="EMBL" id="CAG8971732.1"/>
    </source>
</evidence>
<gene>
    <name evidence="1" type="ORF">HYALB_00007212</name>
</gene>
<name>A0A9N9Q1T7_9HELO</name>
<reference evidence="1" key="1">
    <citation type="submission" date="2021-07" db="EMBL/GenBank/DDBJ databases">
        <authorList>
            <person name="Durling M."/>
        </authorList>
    </citation>
    <scope>NUCLEOTIDE SEQUENCE</scope>
</reference>
<keyword evidence="2" id="KW-1185">Reference proteome</keyword>
<accession>A0A9N9Q1T7</accession>
<dbReference type="Proteomes" id="UP000701801">
    <property type="component" value="Unassembled WGS sequence"/>
</dbReference>
<dbReference type="EMBL" id="CAJVRM010000027">
    <property type="protein sequence ID" value="CAG8971732.1"/>
    <property type="molecule type" value="Genomic_DNA"/>
</dbReference>
<protein>
    <submittedName>
        <fullName evidence="1">Uncharacterized protein</fullName>
    </submittedName>
</protein>
<comment type="caution">
    <text evidence="1">The sequence shown here is derived from an EMBL/GenBank/DDBJ whole genome shotgun (WGS) entry which is preliminary data.</text>
</comment>
<sequence>MIDEGCYLYRSVMMAVGRCERVYVLSRLPKDCLLVPLVISLHPQDFQETNTNSFYHSLPITIKMNNNGASAVSGGTGAMSTPANNVGGNRRGSAGSQNSLFSGLMNQKRNSTDEAANARRMSFNEQKPAPGFIGKMWNNFVTGQPNGK</sequence>
<dbReference type="OrthoDB" id="4158609at2759"/>
<evidence type="ECO:0000313" key="2">
    <source>
        <dbReference type="Proteomes" id="UP000701801"/>
    </source>
</evidence>
<organism evidence="1 2">
    <name type="scientific">Hymenoscyphus albidus</name>
    <dbReference type="NCBI Taxonomy" id="595503"/>
    <lineage>
        <taxon>Eukaryota</taxon>
        <taxon>Fungi</taxon>
        <taxon>Dikarya</taxon>
        <taxon>Ascomycota</taxon>
        <taxon>Pezizomycotina</taxon>
        <taxon>Leotiomycetes</taxon>
        <taxon>Helotiales</taxon>
        <taxon>Helotiaceae</taxon>
        <taxon>Hymenoscyphus</taxon>
    </lineage>
</organism>